<dbReference type="KEGG" id="azz:DEW08_29900"/>
<accession>A0A2S2D0E0</accession>
<evidence type="ECO:0000313" key="4">
    <source>
        <dbReference type="Proteomes" id="UP000245629"/>
    </source>
</evidence>
<sequence>MASTTSGLIDVKFAINAWGAAAGGVWPRFVLRLDGQEIGQASVNSATPGRYEFTAKVAADQAHRLQLHYDNDALINGMDRNLFVRSFEINGMDIPVTHGSVRYDRGALDGRDVTAGQEGLYWGGALNVDLPASHFPTPAVPAETAPVDDTYALTVTAWRNGSHWVPPLFKLLVDDKLVAQVDVKATSPTDYKFTIKGDPNEPHKIQIIYPNDAPGRDLFVKGIKVDGQFVASTSQYASYDKGPVDSQYVVPGQEGLFWGGALTFGLPESYFNGPAPVVQKPSDDNTPTKMIDLAVKASGTSYNGIPAHFKLMVDGHLVGEANATAATQTYSFKAAVDPTKAHHIQVVYDNDAYSSTQDRNLYVDSLTVNGRTIASTATGVVYDKGALDGKDVVAGTRALLSNGALDFSVPASTFTSTVASKPPAAAAFYVATNGKDSWSGKLAAPNADGTDGPFASLEKAQAAMRASSIDTTYVRGGTYHLTKTLELTAQDNGHSFKAYNGEKATLSGGQVVKGFTSEGNGVYSAKLATATDLDLSIGGVRQRLAEKGNWSHDDVTAGWYFADAAAEGPRGSSLRYHGTEIARSDIAPGTRIQIMDFERLEDAIVEVASINTATRTLTFKSSAGFEIHNGATFRLLDNPGHVNKAGEFAWRESDGKLVFKPEHPTSFQQEGVEVARLGTLVRLTEAKGVTLEGLTFTNTLATGEALVLSKASGNHISNNDFLNVGTGIALKNGSSNNLVFGNDMEHLARHGVNMTGGSNGNRISGNDISHIGEIYKHVAGVMGAGVSNNVISHNDISDSARYGISLKNWSDTTLNYNNVIEYNRVTDTVRETADAGAIETLGRSSVNTGTIIRGNYIEGAHGLATSTSGQWVHDQKGFGIYLDDMSGGTTVAQNFIKETGWNSVFIHGGDNNVVKGNFAVLASNQEDFIRVGSASPTHGAKAVPYNNTITGNLVYGELPLDDYVELWSANNPVINKNFVANAPAYGSGDVLGNPLFTNRLAGDYSLQAGSKALAMGISDLEWEFMGNHVAGQGELAPDHLF</sequence>
<dbReference type="PANTHER" id="PTHR36453:SF1">
    <property type="entry name" value="RIGHT HANDED BETA HELIX DOMAIN-CONTAINING PROTEIN"/>
    <property type="match status" value="1"/>
</dbReference>
<feature type="domain" description="Carbohydrate binding module xylan-binding" evidence="2">
    <location>
        <begin position="293"/>
        <end position="382"/>
    </location>
</feature>
<keyword evidence="3" id="KW-0614">Plasmid</keyword>
<dbReference type="SUPFAM" id="SSF51126">
    <property type="entry name" value="Pectin lyase-like"/>
    <property type="match status" value="1"/>
</dbReference>
<proteinExistence type="predicted"/>
<dbReference type="Pfam" id="PF16841">
    <property type="entry name" value="CBM60"/>
    <property type="match status" value="3"/>
</dbReference>
<dbReference type="OrthoDB" id="7292168at2"/>
<keyword evidence="4" id="KW-1185">Reference proteome</keyword>
<dbReference type="PANTHER" id="PTHR36453">
    <property type="entry name" value="SECRETED PROTEIN-RELATED"/>
    <property type="match status" value="1"/>
</dbReference>
<gene>
    <name evidence="3" type="ORF">DEW08_29900</name>
</gene>
<dbReference type="InterPro" id="IPR039448">
    <property type="entry name" value="Beta_helix"/>
</dbReference>
<evidence type="ECO:0000259" key="2">
    <source>
        <dbReference type="Pfam" id="PF16841"/>
    </source>
</evidence>
<dbReference type="InterPro" id="IPR011050">
    <property type="entry name" value="Pectin_lyase_fold/virulence"/>
</dbReference>
<dbReference type="RefSeq" id="WP_109334333.1">
    <property type="nucleotide sequence ID" value="NZ_CP029359.1"/>
</dbReference>
<evidence type="ECO:0000259" key="1">
    <source>
        <dbReference type="Pfam" id="PF13229"/>
    </source>
</evidence>
<feature type="domain" description="Carbohydrate binding module xylan-binding" evidence="2">
    <location>
        <begin position="14"/>
        <end position="94"/>
    </location>
</feature>
<geneLocation type="plasmid" evidence="3 4">
    <name>unnamed4</name>
</geneLocation>
<dbReference type="EMBL" id="CP029359">
    <property type="protein sequence ID" value="AWK90229.1"/>
    <property type="molecule type" value="Genomic_DNA"/>
</dbReference>
<dbReference type="InterPro" id="IPR012334">
    <property type="entry name" value="Pectin_lyas_fold"/>
</dbReference>
<feature type="domain" description="Right handed beta helix" evidence="1">
    <location>
        <begin position="708"/>
        <end position="867"/>
    </location>
</feature>
<feature type="domain" description="Carbohydrate binding module xylan-binding" evidence="2">
    <location>
        <begin position="161"/>
        <end position="235"/>
    </location>
</feature>
<dbReference type="InterPro" id="IPR031768">
    <property type="entry name" value="CBM60_xylan-bd"/>
</dbReference>
<dbReference type="AlphaFoldDB" id="A0A2S2D0E0"/>
<reference evidence="4" key="1">
    <citation type="submission" date="2018-05" db="EMBL/GenBank/DDBJ databases">
        <title>Azospirillum thermophila sp. nov., a novel isolated from hot spring.</title>
        <authorList>
            <person name="Zhao Z."/>
        </authorList>
    </citation>
    <scope>NUCLEOTIDE SEQUENCE [LARGE SCALE GENOMIC DNA]</scope>
    <source>
        <strain evidence="4">CFH 70021</strain>
        <plasmid evidence="4">unnamed4</plasmid>
    </source>
</reference>
<protein>
    <recommendedName>
        <fullName evidence="5">Right handed beta helix domain-containing protein</fullName>
    </recommendedName>
</protein>
<dbReference type="Pfam" id="PF13229">
    <property type="entry name" value="Beta_helix"/>
    <property type="match status" value="1"/>
</dbReference>
<dbReference type="Proteomes" id="UP000245629">
    <property type="component" value="Plasmid unnamed4"/>
</dbReference>
<dbReference type="SMART" id="SM00710">
    <property type="entry name" value="PbH1"/>
    <property type="match status" value="6"/>
</dbReference>
<organism evidence="3 4">
    <name type="scientific">Azospirillum thermophilum</name>
    <dbReference type="NCBI Taxonomy" id="2202148"/>
    <lineage>
        <taxon>Bacteria</taxon>
        <taxon>Pseudomonadati</taxon>
        <taxon>Pseudomonadota</taxon>
        <taxon>Alphaproteobacteria</taxon>
        <taxon>Rhodospirillales</taxon>
        <taxon>Azospirillaceae</taxon>
        <taxon>Azospirillum</taxon>
    </lineage>
</organism>
<evidence type="ECO:0008006" key="5">
    <source>
        <dbReference type="Google" id="ProtNLM"/>
    </source>
</evidence>
<dbReference type="Gene3D" id="2.160.20.10">
    <property type="entry name" value="Single-stranded right-handed beta-helix, Pectin lyase-like"/>
    <property type="match status" value="3"/>
</dbReference>
<dbReference type="InterPro" id="IPR006626">
    <property type="entry name" value="PbH1"/>
</dbReference>
<evidence type="ECO:0000313" key="3">
    <source>
        <dbReference type="EMBL" id="AWK90229.1"/>
    </source>
</evidence>
<name>A0A2S2D0E0_9PROT</name>
<dbReference type="Gene3D" id="2.60.60.40">
    <property type="match status" value="3"/>
</dbReference>